<keyword evidence="3" id="KW-1185">Reference proteome</keyword>
<sequence>MVTRGGPVVTRGPVARFPHIPGGLSAEPAGPPALSPRGKPYVPSSSSAIAARNRKVVTSRWNASAQ</sequence>
<proteinExistence type="predicted"/>
<reference evidence="2" key="1">
    <citation type="submission" date="2009-10" db="EMBL/GenBank/DDBJ databases">
        <title>The genome sequence of Streptomyces sviceus strain ATCC 29083.</title>
        <authorList>
            <consortium name="The Broad Institute Genome Sequencing Platform"/>
            <consortium name="Broad Institute Microbial Sequencing Center"/>
            <person name="Fischbach M."/>
            <person name="Godfrey P."/>
            <person name="Ward D."/>
            <person name="Young S."/>
            <person name="Zeng Q."/>
            <person name="Koehrsen M."/>
            <person name="Alvarado L."/>
            <person name="Berlin A.M."/>
            <person name="Bochicchio J."/>
            <person name="Borenstein D."/>
            <person name="Chapman S.B."/>
            <person name="Chen Z."/>
            <person name="Engels R."/>
            <person name="Freedman E."/>
            <person name="Gellesch M."/>
            <person name="Goldberg J."/>
            <person name="Griggs A."/>
            <person name="Gujja S."/>
            <person name="Heilman E.R."/>
            <person name="Heiman D.I."/>
            <person name="Hepburn T.A."/>
            <person name="Howarth C."/>
            <person name="Jen D."/>
            <person name="Larson L."/>
            <person name="Lewis B."/>
            <person name="Mehta T."/>
            <person name="Park D."/>
            <person name="Pearson M."/>
            <person name="Richards J."/>
            <person name="Roberts A."/>
            <person name="Saif S."/>
            <person name="Shea T.D."/>
            <person name="Shenoy N."/>
            <person name="Sisk P."/>
            <person name="Stolte C."/>
            <person name="Sykes S.N."/>
            <person name="Thomson T."/>
            <person name="Walk T."/>
            <person name="White J."/>
            <person name="Yandava C."/>
            <person name="Straight P."/>
            <person name="Clardy J."/>
            <person name="Hung D."/>
            <person name="Kolter R."/>
            <person name="Mekalanos J."/>
            <person name="Walker S."/>
            <person name="Walsh C.T."/>
            <person name="Wieland-Brown L.C."/>
            <person name="Haas B."/>
            <person name="Nusbaum C."/>
            <person name="Birren B."/>
        </authorList>
    </citation>
    <scope>NUCLEOTIDE SEQUENCE [LARGE SCALE GENOMIC DNA]</scope>
    <source>
        <strain evidence="2">ATCC 29083</strain>
    </source>
</reference>
<dbReference type="HOGENOM" id="CLU_2829571_0_0_11"/>
<protein>
    <submittedName>
        <fullName evidence="2">Uncharacterized protein</fullName>
    </submittedName>
</protein>
<dbReference type="EMBL" id="CM000951">
    <property type="protein sequence ID" value="EDY61358.1"/>
    <property type="molecule type" value="Genomic_DNA"/>
</dbReference>
<organism evidence="2 3">
    <name type="scientific">Streptomyces sviceus (strain ATCC 29083 / DSM 924 / JCM 4929 / NBRC 13980 / NCIMB 11184 / NRRL 5439 / UC 5370)</name>
    <dbReference type="NCBI Taxonomy" id="463191"/>
    <lineage>
        <taxon>Bacteria</taxon>
        <taxon>Bacillati</taxon>
        <taxon>Actinomycetota</taxon>
        <taxon>Actinomycetes</taxon>
        <taxon>Kitasatosporales</taxon>
        <taxon>Streptomycetaceae</taxon>
        <taxon>Streptomyces</taxon>
    </lineage>
</organism>
<accession>B5I8F3</accession>
<evidence type="ECO:0000313" key="2">
    <source>
        <dbReference type="EMBL" id="EDY61358.1"/>
    </source>
</evidence>
<feature type="region of interest" description="Disordered" evidence="1">
    <location>
        <begin position="1"/>
        <end position="48"/>
    </location>
</feature>
<dbReference type="Proteomes" id="UP000002785">
    <property type="component" value="Chromosome"/>
</dbReference>
<dbReference type="AlphaFoldDB" id="B5I8F3"/>
<name>B5I8F3_STRX2</name>
<evidence type="ECO:0000256" key="1">
    <source>
        <dbReference type="SAM" id="MobiDB-lite"/>
    </source>
</evidence>
<evidence type="ECO:0000313" key="3">
    <source>
        <dbReference type="Proteomes" id="UP000002785"/>
    </source>
</evidence>
<gene>
    <name evidence="2" type="ORF">SSEG_07938</name>
</gene>